<dbReference type="PROSITE" id="PS00624">
    <property type="entry name" value="GMC_OXRED_2"/>
    <property type="match status" value="1"/>
</dbReference>
<evidence type="ECO:0000313" key="5">
    <source>
        <dbReference type="RefSeq" id="XP_030374577.1"/>
    </source>
</evidence>
<dbReference type="Proteomes" id="UP000504634">
    <property type="component" value="Unplaced"/>
</dbReference>
<organism evidence="4 5">
    <name type="scientific">Drosophila lebanonensis</name>
    <name type="common">Fruit fly</name>
    <name type="synonym">Scaptodrosophila lebanonensis</name>
    <dbReference type="NCBI Taxonomy" id="7225"/>
    <lineage>
        <taxon>Eukaryota</taxon>
        <taxon>Metazoa</taxon>
        <taxon>Ecdysozoa</taxon>
        <taxon>Arthropoda</taxon>
        <taxon>Hexapoda</taxon>
        <taxon>Insecta</taxon>
        <taxon>Pterygota</taxon>
        <taxon>Neoptera</taxon>
        <taxon>Endopterygota</taxon>
        <taxon>Diptera</taxon>
        <taxon>Brachycera</taxon>
        <taxon>Muscomorpha</taxon>
        <taxon>Ephydroidea</taxon>
        <taxon>Drosophilidae</taxon>
        <taxon>Scaptodrosophila</taxon>
    </lineage>
</organism>
<dbReference type="InterPro" id="IPR012132">
    <property type="entry name" value="GMC_OxRdtase"/>
</dbReference>
<feature type="domain" description="Glucose-methanol-choline oxidoreductase N-terminal" evidence="3">
    <location>
        <begin position="284"/>
        <end position="298"/>
    </location>
</feature>
<dbReference type="InterPro" id="IPR036188">
    <property type="entry name" value="FAD/NAD-bd_sf"/>
</dbReference>
<feature type="binding site" evidence="2">
    <location>
        <position position="240"/>
    </location>
    <ligand>
        <name>FAD</name>
        <dbReference type="ChEBI" id="CHEBI:57692"/>
    </ligand>
</feature>
<dbReference type="GeneID" id="115624121"/>
<sequence length="601" mass="66343">MKFRKILIFGAIAFGLLAALLVLLSSLLSESLPNVLAPEGRDYVFDYVIVGAGTGGSVLTSLLAKHSNGSVLLIEAGGAFGLLSRIPLLTTFQQKGINDWSFLSVPQKHSSRGLIEQRQCLPRGKGLGGSANLNYMLHFDGHAPDFEAWHKRHNLSDWSWEQIRPFLAAAKPQTLFEIPRSYSKLTQALDEAEAQFPHKSWHFRRSRYCIRNGLRHSVLQQFLQPVMKNVNLRLLPQALVKRIKLSKSPKLRATSVLVGIKDEHTNKEHEFSIKVQRELILCAGAYQTPQLLLASGIGDRSTLAKLQLPVQHHLPLVGQGLHDHFNMPLFVSTGVIGPSLNQRTLLDPFNLLNYLSSGTGHFGNFGVVGHVSGHEEVEWPFSVTFFGAGAIDEGSLMSISNFKRAAFRALFPRYHNSSQEGFVAISNCLQPKSRGSVTLLNSSMRRNPLIDPNFLSSSEDLNCTIDAMRHAIQLITSPAFASLQPRIHWPRLRECANFGPFERDFFEHSPSDHYLECIIRHLGLSSHHPGGSCAMGSTSNDSVVDAQLRLHGINNLRIVDASVLPSPISGNPNTIIAAIAVRAATWILKSELQEGQVSLGL</sequence>
<dbReference type="InterPro" id="IPR007867">
    <property type="entry name" value="GMC_OxRtase_C"/>
</dbReference>
<reference evidence="5" key="1">
    <citation type="submission" date="2025-08" db="UniProtKB">
        <authorList>
            <consortium name="RefSeq"/>
        </authorList>
    </citation>
    <scope>IDENTIFICATION</scope>
    <source>
        <strain evidence="5">11010-0011.00</strain>
        <tissue evidence="5">Whole body</tissue>
    </source>
</reference>
<keyword evidence="4" id="KW-1185">Reference proteome</keyword>
<dbReference type="OrthoDB" id="269227at2759"/>
<dbReference type="PANTHER" id="PTHR11552:SF188">
    <property type="entry name" value="NEITHER INACTIVATION NOR AFTERPOTENTIAL PROTEIN G"/>
    <property type="match status" value="1"/>
</dbReference>
<dbReference type="Pfam" id="PF00732">
    <property type="entry name" value="GMC_oxred_N"/>
    <property type="match status" value="1"/>
</dbReference>
<evidence type="ECO:0000259" key="3">
    <source>
        <dbReference type="PROSITE" id="PS00624"/>
    </source>
</evidence>
<comment type="similarity">
    <text evidence="1">Belongs to the GMC oxidoreductase family.</text>
</comment>
<dbReference type="GO" id="GO:0050660">
    <property type="term" value="F:flavin adenine dinucleotide binding"/>
    <property type="evidence" value="ECO:0007669"/>
    <property type="project" value="InterPro"/>
</dbReference>
<evidence type="ECO:0000256" key="2">
    <source>
        <dbReference type="PIRSR" id="PIRSR000137-2"/>
    </source>
</evidence>
<gene>
    <name evidence="5" type="primary">LOC115624121</name>
</gene>
<proteinExistence type="inferred from homology"/>
<keyword evidence="2" id="KW-0285">Flavoprotein</keyword>
<protein>
    <submittedName>
        <fullName evidence="5">Neither inactivation nor afterpotential protein G</fullName>
    </submittedName>
</protein>
<comment type="cofactor">
    <cofactor evidence="2">
        <name>FAD</name>
        <dbReference type="ChEBI" id="CHEBI:57692"/>
    </cofactor>
</comment>
<name>A0A6J2THT4_DROLE</name>
<dbReference type="PANTHER" id="PTHR11552">
    <property type="entry name" value="GLUCOSE-METHANOL-CHOLINE GMC OXIDOREDUCTASE"/>
    <property type="match status" value="1"/>
</dbReference>
<dbReference type="SUPFAM" id="SSF51905">
    <property type="entry name" value="FAD/NAD(P)-binding domain"/>
    <property type="match status" value="1"/>
</dbReference>
<evidence type="ECO:0000313" key="4">
    <source>
        <dbReference type="Proteomes" id="UP000504634"/>
    </source>
</evidence>
<evidence type="ECO:0000256" key="1">
    <source>
        <dbReference type="ARBA" id="ARBA00010790"/>
    </source>
</evidence>
<dbReference type="PIRSF" id="PIRSF000137">
    <property type="entry name" value="Alcohol_oxidase"/>
    <property type="match status" value="1"/>
</dbReference>
<accession>A0A6J2THT4</accession>
<dbReference type="CTD" id="41369"/>
<dbReference type="Pfam" id="PF05199">
    <property type="entry name" value="GMC_oxred_C"/>
    <property type="match status" value="1"/>
</dbReference>
<dbReference type="Gene3D" id="3.50.50.60">
    <property type="entry name" value="FAD/NAD(P)-binding domain"/>
    <property type="match status" value="1"/>
</dbReference>
<dbReference type="InterPro" id="IPR000172">
    <property type="entry name" value="GMC_OxRdtase_N"/>
</dbReference>
<dbReference type="GO" id="GO:0016614">
    <property type="term" value="F:oxidoreductase activity, acting on CH-OH group of donors"/>
    <property type="evidence" value="ECO:0007669"/>
    <property type="project" value="InterPro"/>
</dbReference>
<dbReference type="SUPFAM" id="SSF54373">
    <property type="entry name" value="FAD-linked reductases, C-terminal domain"/>
    <property type="match status" value="1"/>
</dbReference>
<keyword evidence="2" id="KW-0274">FAD</keyword>
<dbReference type="AlphaFoldDB" id="A0A6J2THT4"/>
<dbReference type="RefSeq" id="XP_030374577.1">
    <property type="nucleotide sequence ID" value="XM_030518717.1"/>
</dbReference>
<dbReference type="Gene3D" id="3.30.560.10">
    <property type="entry name" value="Glucose Oxidase, domain 3"/>
    <property type="match status" value="1"/>
</dbReference>